<accession>A0A316YSI9</accession>
<dbReference type="InParanoid" id="A0A316YSI9"/>
<evidence type="ECO:0000256" key="1">
    <source>
        <dbReference type="SAM" id="MobiDB-lite"/>
    </source>
</evidence>
<protein>
    <submittedName>
        <fullName evidence="2">Uncharacterized protein</fullName>
    </submittedName>
</protein>
<keyword evidence="3" id="KW-1185">Reference proteome</keyword>
<dbReference type="EMBL" id="KZ819635">
    <property type="protein sequence ID" value="PWN92092.1"/>
    <property type="molecule type" value="Genomic_DNA"/>
</dbReference>
<dbReference type="GeneID" id="37047649"/>
<feature type="region of interest" description="Disordered" evidence="1">
    <location>
        <begin position="20"/>
        <end position="41"/>
    </location>
</feature>
<evidence type="ECO:0000313" key="2">
    <source>
        <dbReference type="EMBL" id="PWN92092.1"/>
    </source>
</evidence>
<dbReference type="Proteomes" id="UP000245768">
    <property type="component" value="Unassembled WGS sequence"/>
</dbReference>
<sequence length="91" mass="9468">MTPARKIAAVAAATMAGVRPTLPHAPRRRPPSGTMGDRFSRSPAPVGQGLCIASAASLSLSLSLFFPLAMSCTLETCFRSTHPVLLCVCAL</sequence>
<gene>
    <name evidence="2" type="ORF">FA10DRAFT_82764</name>
</gene>
<proteinExistence type="predicted"/>
<organism evidence="2 3">
    <name type="scientific">Acaromyces ingoldii</name>
    <dbReference type="NCBI Taxonomy" id="215250"/>
    <lineage>
        <taxon>Eukaryota</taxon>
        <taxon>Fungi</taxon>
        <taxon>Dikarya</taxon>
        <taxon>Basidiomycota</taxon>
        <taxon>Ustilaginomycotina</taxon>
        <taxon>Exobasidiomycetes</taxon>
        <taxon>Exobasidiales</taxon>
        <taxon>Cryptobasidiaceae</taxon>
        <taxon>Acaromyces</taxon>
    </lineage>
</organism>
<evidence type="ECO:0000313" key="3">
    <source>
        <dbReference type="Proteomes" id="UP000245768"/>
    </source>
</evidence>
<dbReference type="AlphaFoldDB" id="A0A316YSI9"/>
<name>A0A316YSI9_9BASI</name>
<dbReference type="RefSeq" id="XP_025379290.1">
    <property type="nucleotide sequence ID" value="XM_025525733.1"/>
</dbReference>
<reference evidence="2 3" key="1">
    <citation type="journal article" date="2018" name="Mol. Biol. Evol.">
        <title>Broad Genomic Sampling Reveals a Smut Pathogenic Ancestry of the Fungal Clade Ustilaginomycotina.</title>
        <authorList>
            <person name="Kijpornyongpan T."/>
            <person name="Mondo S.J."/>
            <person name="Barry K."/>
            <person name="Sandor L."/>
            <person name="Lee J."/>
            <person name="Lipzen A."/>
            <person name="Pangilinan J."/>
            <person name="LaButti K."/>
            <person name="Hainaut M."/>
            <person name="Henrissat B."/>
            <person name="Grigoriev I.V."/>
            <person name="Spatafora J.W."/>
            <person name="Aime M.C."/>
        </authorList>
    </citation>
    <scope>NUCLEOTIDE SEQUENCE [LARGE SCALE GENOMIC DNA]</scope>
    <source>
        <strain evidence="2 3">MCA 4198</strain>
    </source>
</reference>